<dbReference type="PANTHER" id="PTHR23011:SF28">
    <property type="entry name" value="CYCLIC NUCLEOTIDE-BINDING DOMAIN CONTAINING PROTEIN"/>
    <property type="match status" value="1"/>
</dbReference>
<sequence length="333" mass="37963">MTEILKKLDLFQQVTDFELEFLSRYLVEKTYNSGEVILHQGSRGGDLYLIQSGEVSVNVTLPGDITREATRLGTGQIFGEVTFLANALITATITAEGSRVECIIFYRKILEMLRVAFPGAAYKIEHAIAMQVNVKLLQNLERITSLLRSIPEKYVIPSEHALYLPNGRSRSKPVDINSINRDLIKNMNFFQELSATEVETLLPLMNARYYDKGYQFSTEDKAPRTINLVCSGAVMLFIKQNDQLRKSVAVSGIGELFIQNFFSYEFRTVAKYVSCEESIILELSYEEYCKLETTHPAIFYAISRHIHCTIAASLYIVNRQFVRINSEYKDLLI</sequence>
<dbReference type="Proteomes" id="UP001595758">
    <property type="component" value="Unassembled WGS sequence"/>
</dbReference>
<name>A0ABV8CHW9_9GAMM</name>
<evidence type="ECO:0000313" key="3">
    <source>
        <dbReference type="Proteomes" id="UP001595758"/>
    </source>
</evidence>
<dbReference type="SUPFAM" id="SSF51206">
    <property type="entry name" value="cAMP-binding domain-like"/>
    <property type="match status" value="2"/>
</dbReference>
<gene>
    <name evidence="2" type="ORF">ACFORL_12305</name>
</gene>
<dbReference type="InterPro" id="IPR018490">
    <property type="entry name" value="cNMP-bd_dom_sf"/>
</dbReference>
<dbReference type="PROSITE" id="PS50042">
    <property type="entry name" value="CNMP_BINDING_3"/>
    <property type="match status" value="2"/>
</dbReference>
<dbReference type="InterPro" id="IPR000595">
    <property type="entry name" value="cNMP-bd_dom"/>
</dbReference>
<dbReference type="PANTHER" id="PTHR23011">
    <property type="entry name" value="CYCLIC NUCLEOTIDE-BINDING DOMAIN CONTAINING PROTEIN"/>
    <property type="match status" value="1"/>
</dbReference>
<reference evidence="3" key="1">
    <citation type="journal article" date="2019" name="Int. J. Syst. Evol. Microbiol.">
        <title>The Global Catalogue of Microorganisms (GCM) 10K type strain sequencing project: providing services to taxonomists for standard genome sequencing and annotation.</title>
        <authorList>
            <consortium name="The Broad Institute Genomics Platform"/>
            <consortium name="The Broad Institute Genome Sequencing Center for Infectious Disease"/>
            <person name="Wu L."/>
            <person name="Ma J."/>
        </authorList>
    </citation>
    <scope>NUCLEOTIDE SEQUENCE [LARGE SCALE GENOMIC DNA]</scope>
    <source>
        <strain evidence="3">CCUG 59858</strain>
    </source>
</reference>
<dbReference type="Gene3D" id="2.60.120.10">
    <property type="entry name" value="Jelly Rolls"/>
    <property type="match status" value="2"/>
</dbReference>
<dbReference type="EMBL" id="JBHSAB010000029">
    <property type="protein sequence ID" value="MFC3909854.1"/>
    <property type="molecule type" value="Genomic_DNA"/>
</dbReference>
<dbReference type="RefSeq" id="WP_382344470.1">
    <property type="nucleotide sequence ID" value="NZ_JBHSAB010000029.1"/>
</dbReference>
<keyword evidence="3" id="KW-1185">Reference proteome</keyword>
<dbReference type="CDD" id="cd00038">
    <property type="entry name" value="CAP_ED"/>
    <property type="match status" value="1"/>
</dbReference>
<evidence type="ECO:0000259" key="1">
    <source>
        <dbReference type="PROSITE" id="PS50042"/>
    </source>
</evidence>
<dbReference type="Pfam" id="PF00027">
    <property type="entry name" value="cNMP_binding"/>
    <property type="match status" value="1"/>
</dbReference>
<evidence type="ECO:0000313" key="2">
    <source>
        <dbReference type="EMBL" id="MFC3909854.1"/>
    </source>
</evidence>
<protein>
    <submittedName>
        <fullName evidence="2">Cyclic nucleotide-binding domain-containing protein</fullName>
    </submittedName>
</protein>
<feature type="domain" description="Cyclic nucleotide-binding" evidence="1">
    <location>
        <begin position="189"/>
        <end position="257"/>
    </location>
</feature>
<proteinExistence type="predicted"/>
<dbReference type="InterPro" id="IPR014710">
    <property type="entry name" value="RmlC-like_jellyroll"/>
</dbReference>
<comment type="caution">
    <text evidence="2">The sequence shown here is derived from an EMBL/GenBank/DDBJ whole genome shotgun (WGS) entry which is preliminary data.</text>
</comment>
<dbReference type="SMART" id="SM00100">
    <property type="entry name" value="cNMP"/>
    <property type="match status" value="1"/>
</dbReference>
<accession>A0ABV8CHW9</accession>
<organism evidence="2 3">
    <name type="scientific">Legionella dresdenensis</name>
    <dbReference type="NCBI Taxonomy" id="450200"/>
    <lineage>
        <taxon>Bacteria</taxon>
        <taxon>Pseudomonadati</taxon>
        <taxon>Pseudomonadota</taxon>
        <taxon>Gammaproteobacteria</taxon>
        <taxon>Legionellales</taxon>
        <taxon>Legionellaceae</taxon>
        <taxon>Legionella</taxon>
    </lineage>
</organism>
<feature type="domain" description="Cyclic nucleotide-binding" evidence="1">
    <location>
        <begin position="10"/>
        <end position="113"/>
    </location>
</feature>